<reference evidence="1 2" key="1">
    <citation type="journal article" date="2019" name="Sci. Rep.">
        <title>Orb-weaving spider Araneus ventricosus genome elucidates the spidroin gene catalogue.</title>
        <authorList>
            <person name="Kono N."/>
            <person name="Nakamura H."/>
            <person name="Ohtoshi R."/>
            <person name="Moran D.A.P."/>
            <person name="Shinohara A."/>
            <person name="Yoshida Y."/>
            <person name="Fujiwara M."/>
            <person name="Mori M."/>
            <person name="Tomita M."/>
            <person name="Arakawa K."/>
        </authorList>
    </citation>
    <scope>NUCLEOTIDE SEQUENCE [LARGE SCALE GENOMIC DNA]</scope>
</reference>
<sequence>MKSDLNPTHSRIRKYALVAMPNALCAQSLVLRCRRHGMRRRPVKKLAALPKQCLATANKIAPKKIGEKIVRALTSRFTAMATDQQKPMHLT</sequence>
<accession>A0A4Y2QDD2</accession>
<name>A0A4Y2QDD2_ARAVE</name>
<dbReference type="Proteomes" id="UP000499080">
    <property type="component" value="Unassembled WGS sequence"/>
</dbReference>
<evidence type="ECO:0000313" key="2">
    <source>
        <dbReference type="Proteomes" id="UP000499080"/>
    </source>
</evidence>
<dbReference type="EMBL" id="BGPR01013488">
    <property type="protein sequence ID" value="GBN60910.1"/>
    <property type="molecule type" value="Genomic_DNA"/>
</dbReference>
<protein>
    <submittedName>
        <fullName evidence="1">Uncharacterized protein</fullName>
    </submittedName>
</protein>
<organism evidence="1 2">
    <name type="scientific">Araneus ventricosus</name>
    <name type="common">Orbweaver spider</name>
    <name type="synonym">Epeira ventricosa</name>
    <dbReference type="NCBI Taxonomy" id="182803"/>
    <lineage>
        <taxon>Eukaryota</taxon>
        <taxon>Metazoa</taxon>
        <taxon>Ecdysozoa</taxon>
        <taxon>Arthropoda</taxon>
        <taxon>Chelicerata</taxon>
        <taxon>Arachnida</taxon>
        <taxon>Araneae</taxon>
        <taxon>Araneomorphae</taxon>
        <taxon>Entelegynae</taxon>
        <taxon>Araneoidea</taxon>
        <taxon>Araneidae</taxon>
        <taxon>Araneus</taxon>
    </lineage>
</organism>
<evidence type="ECO:0000313" key="1">
    <source>
        <dbReference type="EMBL" id="GBN60910.1"/>
    </source>
</evidence>
<comment type="caution">
    <text evidence="1">The sequence shown here is derived from an EMBL/GenBank/DDBJ whole genome shotgun (WGS) entry which is preliminary data.</text>
</comment>
<gene>
    <name evidence="1" type="ORF">AVEN_30646_1</name>
</gene>
<proteinExistence type="predicted"/>
<dbReference type="AlphaFoldDB" id="A0A4Y2QDD2"/>
<keyword evidence="2" id="KW-1185">Reference proteome</keyword>